<gene>
    <name evidence="3" type="ORF">SCP_0107910</name>
</gene>
<dbReference type="PROSITE" id="PS51762">
    <property type="entry name" value="GH16_2"/>
    <property type="match status" value="1"/>
</dbReference>
<dbReference type="GeneID" id="38774826"/>
<dbReference type="InterPro" id="IPR013320">
    <property type="entry name" value="ConA-like_dom_sf"/>
</dbReference>
<dbReference type="InterPro" id="IPR050546">
    <property type="entry name" value="Glycosyl_Hydrlase_16"/>
</dbReference>
<evidence type="ECO:0000313" key="4">
    <source>
        <dbReference type="Proteomes" id="UP000287166"/>
    </source>
</evidence>
<organism evidence="3 4">
    <name type="scientific">Sparassis crispa</name>
    <dbReference type="NCBI Taxonomy" id="139825"/>
    <lineage>
        <taxon>Eukaryota</taxon>
        <taxon>Fungi</taxon>
        <taxon>Dikarya</taxon>
        <taxon>Basidiomycota</taxon>
        <taxon>Agaricomycotina</taxon>
        <taxon>Agaricomycetes</taxon>
        <taxon>Polyporales</taxon>
        <taxon>Sparassidaceae</taxon>
        <taxon>Sparassis</taxon>
    </lineage>
</organism>
<dbReference type="EMBL" id="BFAD01000001">
    <property type="protein sequence ID" value="GBE77909.1"/>
    <property type="molecule type" value="Genomic_DNA"/>
</dbReference>
<dbReference type="Proteomes" id="UP000287166">
    <property type="component" value="Unassembled WGS sequence"/>
</dbReference>
<feature type="chain" id="PRO_5019331656" evidence="1">
    <location>
        <begin position="16"/>
        <end position="404"/>
    </location>
</feature>
<evidence type="ECO:0000259" key="2">
    <source>
        <dbReference type="PROSITE" id="PS51762"/>
    </source>
</evidence>
<dbReference type="InterPro" id="IPR000757">
    <property type="entry name" value="Beta-glucanase-like"/>
</dbReference>
<dbReference type="PANTHER" id="PTHR10963">
    <property type="entry name" value="GLYCOSYL HYDROLASE-RELATED"/>
    <property type="match status" value="1"/>
</dbReference>
<dbReference type="Gene3D" id="2.60.120.200">
    <property type="match status" value="1"/>
</dbReference>
<dbReference type="STRING" id="139825.A0A401G6Y3"/>
<name>A0A401G6Y3_9APHY</name>
<sequence length="404" mass="44125">MYLTIPLTLIPLLAAAPVRGAFSGLPNNISLGSRAGLSWLSYLFATAYAASFERRANGSETDTNGTTFVWTVQDVYQGQTFFDRWNFYTGSDPTHGSVNYTDRETAYADGLYYVTEDNIVVMKGDNTTWLAEGGYRNSVRISSQAVYNTGLFILDLNMAPWGCGVWPAWWTVGNNWPLQGEIDILEGVHDNEHNQVTWHTGPNCNLTQSANYTGTIVETNGNPNLVCNCVNDYNSNAGCGVTEWSRASYGPIFDAQGGGVFAMKWDDQGIAIWSFYRAAIPQDVTDGLPDPSTWGVPVAFLAPSACDPITNFVDHSIIFDITFCGDWAGNSYSTAAGCTGTCAEHIMDPSNFVNASWHINSLTVYKKQTLNGQINNGARRRASFDVMPWLSLAAATFALGWAAV</sequence>
<proteinExistence type="predicted"/>
<dbReference type="GO" id="GO:0009251">
    <property type="term" value="P:glucan catabolic process"/>
    <property type="evidence" value="ECO:0007669"/>
    <property type="project" value="TreeGrafter"/>
</dbReference>
<dbReference type="InParanoid" id="A0A401G6Y3"/>
<keyword evidence="4" id="KW-1185">Reference proteome</keyword>
<dbReference type="AlphaFoldDB" id="A0A401G6Y3"/>
<protein>
    <submittedName>
        <fullName evidence="3">Probable glycosidase</fullName>
    </submittedName>
</protein>
<feature type="domain" description="GH16" evidence="2">
    <location>
        <begin position="66"/>
        <end position="336"/>
    </location>
</feature>
<evidence type="ECO:0000313" key="3">
    <source>
        <dbReference type="EMBL" id="GBE77909.1"/>
    </source>
</evidence>
<dbReference type="RefSeq" id="XP_027608822.1">
    <property type="nucleotide sequence ID" value="XM_027753021.1"/>
</dbReference>
<evidence type="ECO:0000256" key="1">
    <source>
        <dbReference type="SAM" id="SignalP"/>
    </source>
</evidence>
<comment type="caution">
    <text evidence="3">The sequence shown here is derived from an EMBL/GenBank/DDBJ whole genome shotgun (WGS) entry which is preliminary data.</text>
</comment>
<keyword evidence="3" id="KW-0378">Hydrolase</keyword>
<dbReference type="PANTHER" id="PTHR10963:SF24">
    <property type="entry name" value="GLYCOSIDASE C21B10.07-RELATED"/>
    <property type="match status" value="1"/>
</dbReference>
<dbReference type="SUPFAM" id="SSF49899">
    <property type="entry name" value="Concanavalin A-like lectins/glucanases"/>
    <property type="match status" value="1"/>
</dbReference>
<accession>A0A401G6Y3</accession>
<reference evidence="3 4" key="1">
    <citation type="journal article" date="2018" name="Sci. Rep.">
        <title>Genome sequence of the cauliflower mushroom Sparassis crispa (Hanabiratake) and its association with beneficial usage.</title>
        <authorList>
            <person name="Kiyama R."/>
            <person name="Furutani Y."/>
            <person name="Kawaguchi K."/>
            <person name="Nakanishi T."/>
        </authorList>
    </citation>
    <scope>NUCLEOTIDE SEQUENCE [LARGE SCALE GENOMIC DNA]</scope>
</reference>
<dbReference type="GO" id="GO:0004553">
    <property type="term" value="F:hydrolase activity, hydrolyzing O-glycosyl compounds"/>
    <property type="evidence" value="ECO:0007669"/>
    <property type="project" value="InterPro"/>
</dbReference>
<dbReference type="CDD" id="cd02181">
    <property type="entry name" value="GH16_fungal_Lam16A_glucanase"/>
    <property type="match status" value="1"/>
</dbReference>
<dbReference type="Pfam" id="PF26113">
    <property type="entry name" value="GH16_XgeA"/>
    <property type="match status" value="1"/>
</dbReference>
<keyword evidence="1" id="KW-0732">Signal</keyword>
<dbReference type="OrthoDB" id="192832at2759"/>
<keyword evidence="3" id="KW-0326">Glycosidase</keyword>
<feature type="signal peptide" evidence="1">
    <location>
        <begin position="1"/>
        <end position="15"/>
    </location>
</feature>